<evidence type="ECO:0000313" key="2">
    <source>
        <dbReference type="EMBL" id="ECR5743558.1"/>
    </source>
</evidence>
<organism evidence="7">
    <name type="scientific">Salmonella enterica</name>
    <name type="common">Salmonella choleraesuis</name>
    <dbReference type="NCBI Taxonomy" id="28901"/>
    <lineage>
        <taxon>Bacteria</taxon>
        <taxon>Pseudomonadati</taxon>
        <taxon>Pseudomonadota</taxon>
        <taxon>Gammaproteobacteria</taxon>
        <taxon>Enterobacterales</taxon>
        <taxon>Enterobacteriaceae</taxon>
        <taxon>Salmonella</taxon>
    </lineage>
</organism>
<reference evidence="2" key="1">
    <citation type="submission" date="2019-09" db="EMBL/GenBank/DDBJ databases">
        <authorList>
            <consortium name="GenomeTrakr network: Whole genome sequencing for foodborne pathogen traceback"/>
        </authorList>
    </citation>
    <scope>NUCLEOTIDE SEQUENCE</scope>
    <source>
        <strain evidence="2">FSIS11924408</strain>
        <strain evidence="6">FSIS11925080</strain>
    </source>
</reference>
<name>A0A5Z2PQ05_SALER</name>
<feature type="coiled-coil region" evidence="1">
    <location>
        <begin position="30"/>
        <end position="57"/>
    </location>
</feature>
<dbReference type="EMBL" id="AALENU010000082">
    <property type="protein sequence ID" value="ECY8523083.1"/>
    <property type="molecule type" value="Genomic_DNA"/>
</dbReference>
<keyword evidence="1" id="KW-0175">Coiled coil</keyword>
<dbReference type="EMBL" id="AAMGYI010000034">
    <property type="protein sequence ID" value="EDH2584764.1"/>
    <property type="molecule type" value="Genomic_DNA"/>
</dbReference>
<accession>A0A5Z2PQ05</accession>
<dbReference type="EMBL" id="AALMST010000147">
    <property type="protein sequence ID" value="EDB2168250.1"/>
    <property type="molecule type" value="Genomic_DNA"/>
</dbReference>
<gene>
    <name evidence="2" type="ORF">F1I74_23855</name>
    <name evidence="5" type="ORF">F7L53_22690</name>
    <name evidence="4" type="ORF">F7M32_25160</name>
    <name evidence="3" type="ORF">F7M34_25120</name>
    <name evidence="6" type="ORF">F9F75_24700</name>
    <name evidence="7" type="ORF">GC701_22315</name>
</gene>
<evidence type="ECO:0000313" key="3">
    <source>
        <dbReference type="EMBL" id="ECY8523083.1"/>
    </source>
</evidence>
<evidence type="ECO:0000256" key="1">
    <source>
        <dbReference type="SAM" id="Coils"/>
    </source>
</evidence>
<evidence type="ECO:0000313" key="5">
    <source>
        <dbReference type="EMBL" id="ECY8930850.1"/>
    </source>
</evidence>
<dbReference type="EMBL" id="AALEQZ010000030">
    <property type="protein sequence ID" value="ECY8930850.1"/>
    <property type="molecule type" value="Genomic_DNA"/>
</dbReference>
<evidence type="ECO:0000313" key="4">
    <source>
        <dbReference type="EMBL" id="ECY8610343.1"/>
    </source>
</evidence>
<evidence type="ECO:0000313" key="7">
    <source>
        <dbReference type="EMBL" id="EDH2584764.1"/>
    </source>
</evidence>
<comment type="caution">
    <text evidence="7">The sequence shown here is derived from an EMBL/GenBank/DDBJ whole genome shotgun (WGS) entry which is preliminary data.</text>
</comment>
<reference evidence="7" key="2">
    <citation type="submission" date="2019-10" db="EMBL/GenBank/DDBJ databases">
        <authorList>
            <consortium name="NARMS: The National Antimicrobial Resistance Monitoring System"/>
        </authorList>
    </citation>
    <scope>NUCLEOTIDE SEQUENCE</scope>
    <source>
        <strain evidence="7">19CO03CB11-S1</strain>
        <strain evidence="5">CVM N19S0434</strain>
        <strain evidence="4">CVM N19S0580</strain>
        <strain evidence="3">CVM N19S0582</strain>
    </source>
</reference>
<protein>
    <submittedName>
        <fullName evidence="7">Uncharacterized protein</fullName>
    </submittedName>
</protein>
<proteinExistence type="predicted"/>
<dbReference type="EMBL" id="AAKGOQ010000191">
    <property type="protein sequence ID" value="ECR5743558.1"/>
    <property type="molecule type" value="Genomic_DNA"/>
</dbReference>
<evidence type="ECO:0000313" key="6">
    <source>
        <dbReference type="EMBL" id="EDB2168250.1"/>
    </source>
</evidence>
<sequence length="60" mass="6836">MRNWTASEVISGVPVPASCLNRTICFRLTYALVERLIQAAQERISTLQEEMAETLGEQYF</sequence>
<dbReference type="AlphaFoldDB" id="A0A5Z2PQ05"/>
<dbReference type="EMBL" id="AALEOE010000077">
    <property type="protein sequence ID" value="ECY8610343.1"/>
    <property type="molecule type" value="Genomic_DNA"/>
</dbReference>